<reference evidence="1" key="2">
    <citation type="submission" date="2013-05" db="EMBL/GenBank/DDBJ databases">
        <authorList>
            <person name="Carter J.-M."/>
            <person name="Baker S.C."/>
            <person name="Pink R."/>
            <person name="Carter D.R.F."/>
            <person name="Collins A."/>
            <person name="Tomlin J."/>
            <person name="Gibbs M."/>
            <person name="Breuker C.J."/>
        </authorList>
    </citation>
    <scope>NUCLEOTIDE SEQUENCE</scope>
    <source>
        <tissue evidence="1">Ovary</tissue>
    </source>
</reference>
<feature type="non-terminal residue" evidence="1">
    <location>
        <position position="1"/>
    </location>
</feature>
<name>S4P2L8_9NEOP</name>
<feature type="non-terminal residue" evidence="1">
    <location>
        <position position="71"/>
    </location>
</feature>
<organism evidence="1">
    <name type="scientific">Pararge aegeria</name>
    <name type="common">speckled wood butterfly</name>
    <dbReference type="NCBI Taxonomy" id="116150"/>
    <lineage>
        <taxon>Eukaryota</taxon>
        <taxon>Metazoa</taxon>
        <taxon>Ecdysozoa</taxon>
        <taxon>Arthropoda</taxon>
        <taxon>Hexapoda</taxon>
        <taxon>Insecta</taxon>
        <taxon>Pterygota</taxon>
        <taxon>Neoptera</taxon>
        <taxon>Endopterygota</taxon>
        <taxon>Lepidoptera</taxon>
        <taxon>Glossata</taxon>
        <taxon>Ditrysia</taxon>
        <taxon>Papilionoidea</taxon>
        <taxon>Nymphalidae</taxon>
        <taxon>Satyrinae</taxon>
        <taxon>Satyrini</taxon>
        <taxon>Parargina</taxon>
        <taxon>Pararge</taxon>
    </lineage>
</organism>
<keyword evidence="1" id="KW-0808">Transferase</keyword>
<sequence>NPTNISAAYQDAIDLNQIELQMTTKLAIAENENNMNIEYSGPLTEEGLTLDDSVFRDNDAIPELYLSGNGG</sequence>
<dbReference type="AlphaFoldDB" id="S4P2L8"/>
<dbReference type="EMBL" id="GAIX01011945">
    <property type="protein sequence ID" value="JAA80615.1"/>
    <property type="molecule type" value="Transcribed_RNA"/>
</dbReference>
<keyword evidence="1" id="KW-0418">Kinase</keyword>
<protein>
    <submittedName>
        <fullName evidence="1">Putative serine/threonine-protein kinase (LMTK1)</fullName>
    </submittedName>
</protein>
<accession>S4P2L8</accession>
<evidence type="ECO:0000313" key="1">
    <source>
        <dbReference type="EMBL" id="JAA80615.1"/>
    </source>
</evidence>
<reference evidence="1" key="1">
    <citation type="journal article" date="2013" name="BMC Genomics">
        <title>Unscrambling butterfly oogenesis.</title>
        <authorList>
            <person name="Carter J.M."/>
            <person name="Baker S.C."/>
            <person name="Pink R."/>
            <person name="Carter D.R."/>
            <person name="Collins A."/>
            <person name="Tomlin J."/>
            <person name="Gibbs M."/>
            <person name="Breuker C.J."/>
        </authorList>
    </citation>
    <scope>NUCLEOTIDE SEQUENCE</scope>
    <source>
        <tissue evidence="1">Ovary</tissue>
    </source>
</reference>
<proteinExistence type="predicted"/>
<dbReference type="GO" id="GO:0016301">
    <property type="term" value="F:kinase activity"/>
    <property type="evidence" value="ECO:0007669"/>
    <property type="project" value="UniProtKB-KW"/>
</dbReference>